<dbReference type="PANTHER" id="PTHR24421:SF58">
    <property type="entry name" value="SIGNAL TRANSDUCTION HISTIDINE-PROTEIN KINASE_PHOSPHATASE UHPB"/>
    <property type="match status" value="1"/>
</dbReference>
<dbReference type="AlphaFoldDB" id="A0A5P6PC17"/>
<dbReference type="InterPro" id="IPR003660">
    <property type="entry name" value="HAMP_dom"/>
</dbReference>
<gene>
    <name evidence="7" type="ORF">F8237_25435</name>
</gene>
<dbReference type="InterPro" id="IPR036890">
    <property type="entry name" value="HATPase_C_sf"/>
</dbReference>
<evidence type="ECO:0000313" key="8">
    <source>
        <dbReference type="Proteomes" id="UP000325641"/>
    </source>
</evidence>
<dbReference type="GO" id="GO:0000155">
    <property type="term" value="F:phosphorelay sensor kinase activity"/>
    <property type="evidence" value="ECO:0007669"/>
    <property type="project" value="InterPro"/>
</dbReference>
<keyword evidence="4 7" id="KW-0418">Kinase</keyword>
<dbReference type="PROSITE" id="PS50885">
    <property type="entry name" value="HAMP"/>
    <property type="match status" value="1"/>
</dbReference>
<sequence length="493" mass="52807">MSNVGSCNPAGIAVRFRLDIGRFASVNVIGQARAHLGGARATSMWQNLSLRARINLLLALLLALGLAVNIGRQVAEAGPRVQAEDQSVIRLAREFIEMIVADLNEAPDPDARLNQIARDLSRLRHVSIALKDSGGNPLTPPRTDADDDMRGPPTWFVSLVHPEQTAVSVPVAIHGKPGSLVITSHPNDEIAEIWDGIVTQLEVGSVIALALFLVMMNVVGRALAPLQSLAQMMAELEDGRYQARIAPGGAPELAAICTRLNHLAATLGEAVEDKRRLAERTVSLQDVERKEIARELHDEFGPYLFSLRAHASALAKQADGRVPSADAVRKHGSAMLEQINALQQFTRRVLQRLRPVGLAELGLGQALESLSRLWRESHPDVTIETTISPALGVTGETADLTIYRIVQEALTNAFRHAGATSINVVIEPVEQTGGRGCARVRVSDNGRGMEPGHKLGFGLVGMRERILALGGTLNVISGEGGLTVEALVPTAAA</sequence>
<name>A0A5P6PC17_9BRAD</name>
<keyword evidence="5" id="KW-0902">Two-component regulatory system</keyword>
<dbReference type="GO" id="GO:0046983">
    <property type="term" value="F:protein dimerization activity"/>
    <property type="evidence" value="ECO:0007669"/>
    <property type="project" value="InterPro"/>
</dbReference>
<dbReference type="CDD" id="cd16917">
    <property type="entry name" value="HATPase_UhpB-NarQ-NarX-like"/>
    <property type="match status" value="1"/>
</dbReference>
<accession>A0A5P6PC17</accession>
<dbReference type="OrthoDB" id="9778496at2"/>
<dbReference type="Pfam" id="PF02518">
    <property type="entry name" value="HATPase_c"/>
    <property type="match status" value="1"/>
</dbReference>
<dbReference type="SMART" id="SM00387">
    <property type="entry name" value="HATPase_c"/>
    <property type="match status" value="1"/>
</dbReference>
<evidence type="ECO:0000256" key="2">
    <source>
        <dbReference type="ARBA" id="ARBA00022553"/>
    </source>
</evidence>
<dbReference type="EMBL" id="CP044543">
    <property type="protein sequence ID" value="QFI75444.1"/>
    <property type="molecule type" value="Genomic_DNA"/>
</dbReference>
<dbReference type="Gene3D" id="3.30.565.10">
    <property type="entry name" value="Histidine kinase-like ATPase, C-terminal domain"/>
    <property type="match status" value="1"/>
</dbReference>
<dbReference type="Pfam" id="PF07730">
    <property type="entry name" value="HisKA_3"/>
    <property type="match status" value="1"/>
</dbReference>
<keyword evidence="3" id="KW-0808">Transferase</keyword>
<dbReference type="InterPro" id="IPR003594">
    <property type="entry name" value="HATPase_dom"/>
</dbReference>
<feature type="domain" description="HAMP" evidence="6">
    <location>
        <begin position="220"/>
        <end position="272"/>
    </location>
</feature>
<dbReference type="Gene3D" id="6.10.340.10">
    <property type="match status" value="1"/>
</dbReference>
<evidence type="ECO:0000256" key="1">
    <source>
        <dbReference type="ARBA" id="ARBA00004370"/>
    </source>
</evidence>
<keyword evidence="2" id="KW-0597">Phosphoprotein</keyword>
<dbReference type="Pfam" id="PF00672">
    <property type="entry name" value="HAMP"/>
    <property type="match status" value="1"/>
</dbReference>
<evidence type="ECO:0000256" key="5">
    <source>
        <dbReference type="ARBA" id="ARBA00023012"/>
    </source>
</evidence>
<dbReference type="SUPFAM" id="SSF55874">
    <property type="entry name" value="ATPase domain of HSP90 chaperone/DNA topoisomerase II/histidine kinase"/>
    <property type="match status" value="1"/>
</dbReference>
<evidence type="ECO:0000259" key="6">
    <source>
        <dbReference type="PROSITE" id="PS50885"/>
    </source>
</evidence>
<dbReference type="InterPro" id="IPR011712">
    <property type="entry name" value="Sig_transdc_His_kin_sub3_dim/P"/>
</dbReference>
<evidence type="ECO:0000256" key="4">
    <source>
        <dbReference type="ARBA" id="ARBA00022777"/>
    </source>
</evidence>
<reference evidence="8" key="1">
    <citation type="submission" date="2019-10" db="EMBL/GenBank/DDBJ databases">
        <title>Complete Genome Sequence of Bradyrhizobium betae type strain PL7HG1T.</title>
        <authorList>
            <person name="Bromfield E.S.P."/>
            <person name="Cloutier S."/>
        </authorList>
    </citation>
    <scope>NUCLEOTIDE SEQUENCE [LARGE SCALE GENOMIC DNA]</scope>
    <source>
        <strain evidence="8">PL7HG1</strain>
    </source>
</reference>
<dbReference type="KEGG" id="bbet:F8237_25435"/>
<comment type="subcellular location">
    <subcellularLocation>
        <location evidence="1">Membrane</location>
    </subcellularLocation>
</comment>
<dbReference type="GO" id="GO:0016020">
    <property type="term" value="C:membrane"/>
    <property type="evidence" value="ECO:0007669"/>
    <property type="project" value="UniProtKB-SubCell"/>
</dbReference>
<evidence type="ECO:0000256" key="3">
    <source>
        <dbReference type="ARBA" id="ARBA00022679"/>
    </source>
</evidence>
<dbReference type="InterPro" id="IPR050482">
    <property type="entry name" value="Sensor_HK_TwoCompSys"/>
</dbReference>
<dbReference type="Gene3D" id="1.20.5.1930">
    <property type="match status" value="1"/>
</dbReference>
<dbReference type="SMART" id="SM00304">
    <property type="entry name" value="HAMP"/>
    <property type="match status" value="1"/>
</dbReference>
<protein>
    <submittedName>
        <fullName evidence="7">Histidine kinase</fullName>
    </submittedName>
</protein>
<dbReference type="CDD" id="cd06225">
    <property type="entry name" value="HAMP"/>
    <property type="match status" value="1"/>
</dbReference>
<organism evidence="7 8">
    <name type="scientific">Bradyrhizobium betae</name>
    <dbReference type="NCBI Taxonomy" id="244734"/>
    <lineage>
        <taxon>Bacteria</taxon>
        <taxon>Pseudomonadati</taxon>
        <taxon>Pseudomonadota</taxon>
        <taxon>Alphaproteobacteria</taxon>
        <taxon>Hyphomicrobiales</taxon>
        <taxon>Nitrobacteraceae</taxon>
        <taxon>Bradyrhizobium</taxon>
    </lineage>
</organism>
<dbReference type="Proteomes" id="UP000325641">
    <property type="component" value="Chromosome"/>
</dbReference>
<evidence type="ECO:0000313" key="7">
    <source>
        <dbReference type="EMBL" id="QFI75444.1"/>
    </source>
</evidence>
<dbReference type="PANTHER" id="PTHR24421">
    <property type="entry name" value="NITRATE/NITRITE SENSOR PROTEIN NARX-RELATED"/>
    <property type="match status" value="1"/>
</dbReference>
<proteinExistence type="predicted"/>